<keyword evidence="6 7" id="KW-0961">Cell wall biogenesis/degradation</keyword>
<dbReference type="InterPro" id="IPR001920">
    <property type="entry name" value="Asp/Glu_race"/>
</dbReference>
<keyword evidence="5 7" id="KW-0413">Isomerase</keyword>
<dbReference type="EMBL" id="BSOJ01000012">
    <property type="protein sequence ID" value="GLR26212.1"/>
    <property type="molecule type" value="Genomic_DNA"/>
</dbReference>
<evidence type="ECO:0000256" key="6">
    <source>
        <dbReference type="ARBA" id="ARBA00023316"/>
    </source>
</evidence>
<keyword evidence="9" id="KW-1185">Reference proteome</keyword>
<dbReference type="NCBIfam" id="TIGR00067">
    <property type="entry name" value="glut_race"/>
    <property type="match status" value="1"/>
</dbReference>
<organism evidence="8 9">
    <name type="scientific">Limnobacter litoralis</name>
    <dbReference type="NCBI Taxonomy" id="481366"/>
    <lineage>
        <taxon>Bacteria</taxon>
        <taxon>Pseudomonadati</taxon>
        <taxon>Pseudomonadota</taxon>
        <taxon>Betaproteobacteria</taxon>
        <taxon>Burkholderiales</taxon>
        <taxon>Burkholderiaceae</taxon>
        <taxon>Limnobacter</taxon>
    </lineage>
</organism>
<dbReference type="PROSITE" id="PS00924">
    <property type="entry name" value="ASP_GLU_RACEMASE_2"/>
    <property type="match status" value="1"/>
</dbReference>
<comment type="similarity">
    <text evidence="7">Belongs to the aspartate/glutamate racemases family.</text>
</comment>
<dbReference type="Proteomes" id="UP001156664">
    <property type="component" value="Unassembled WGS sequence"/>
</dbReference>
<dbReference type="HAMAP" id="MF_00258">
    <property type="entry name" value="Glu_racemase"/>
    <property type="match status" value="1"/>
</dbReference>
<dbReference type="PROSITE" id="PS00923">
    <property type="entry name" value="ASP_GLU_RACEMASE_1"/>
    <property type="match status" value="1"/>
</dbReference>
<keyword evidence="4 7" id="KW-0573">Peptidoglycan synthesis</keyword>
<dbReference type="InterPro" id="IPR004391">
    <property type="entry name" value="Glu_race"/>
</dbReference>
<dbReference type="Gene3D" id="3.40.50.1860">
    <property type="match status" value="2"/>
</dbReference>
<comment type="catalytic activity">
    <reaction evidence="1 7">
        <text>L-glutamate = D-glutamate</text>
        <dbReference type="Rhea" id="RHEA:12813"/>
        <dbReference type="ChEBI" id="CHEBI:29985"/>
        <dbReference type="ChEBI" id="CHEBI:29986"/>
        <dbReference type="EC" id="5.1.1.3"/>
    </reaction>
</comment>
<dbReference type="EC" id="5.1.1.3" evidence="2 7"/>
<feature type="active site" description="Proton donor/acceptor" evidence="7">
    <location>
        <position position="190"/>
    </location>
</feature>
<evidence type="ECO:0000256" key="5">
    <source>
        <dbReference type="ARBA" id="ARBA00023235"/>
    </source>
</evidence>
<feature type="active site" description="Proton donor/acceptor" evidence="7">
    <location>
        <position position="79"/>
    </location>
</feature>
<name>A0ABQ5YRZ1_9BURK</name>
<sequence length="279" mass="29755">MNNPLSTRNAPIGVFDSGVGGLSVLIELVQLMPQERFVFLADEAYLPYGDKPQHEIAERVQQVGHFFHEMPCKALIIACNTATAAGANGLRNTYPDWPIVGIEPAVKPAALMTRSGRVGILATVNTVASERFRNLVQRFDDVATVIARPCPGLVELIEHSPLDTSAIKTLLDPHIKALLAQKVDVIVLGCTHYPFVSHIVADLAGPGVQILETGQAVARHAMDKLLAADLLRTSQAVGAAGVQFLTSGSSSSGLAEKIRGLAGQHWPTPAVNRVALRPS</sequence>
<keyword evidence="3 7" id="KW-0133">Cell shape</keyword>
<comment type="pathway">
    <text evidence="7">Cell wall biogenesis; peptidoglycan biosynthesis.</text>
</comment>
<feature type="binding site" evidence="7">
    <location>
        <begin position="191"/>
        <end position="192"/>
    </location>
    <ligand>
        <name>substrate</name>
    </ligand>
</feature>
<dbReference type="InterPro" id="IPR033134">
    <property type="entry name" value="Asp/Glu_racemase_AS_2"/>
</dbReference>
<feature type="binding site" evidence="7">
    <location>
        <begin position="80"/>
        <end position="81"/>
    </location>
    <ligand>
        <name>substrate</name>
    </ligand>
</feature>
<evidence type="ECO:0000256" key="1">
    <source>
        <dbReference type="ARBA" id="ARBA00001602"/>
    </source>
</evidence>
<reference evidence="9" key="1">
    <citation type="journal article" date="2019" name="Int. J. Syst. Evol. Microbiol.">
        <title>The Global Catalogue of Microorganisms (GCM) 10K type strain sequencing project: providing services to taxonomists for standard genome sequencing and annotation.</title>
        <authorList>
            <consortium name="The Broad Institute Genomics Platform"/>
            <consortium name="The Broad Institute Genome Sequencing Center for Infectious Disease"/>
            <person name="Wu L."/>
            <person name="Ma J."/>
        </authorList>
    </citation>
    <scope>NUCLEOTIDE SEQUENCE [LARGE SCALE GENOMIC DNA]</scope>
    <source>
        <strain evidence="9">NBRC 105857</strain>
    </source>
</reference>
<evidence type="ECO:0000313" key="8">
    <source>
        <dbReference type="EMBL" id="GLR26212.1"/>
    </source>
</evidence>
<gene>
    <name evidence="7 8" type="primary">murI</name>
    <name evidence="8" type="ORF">GCM10007875_13000</name>
</gene>
<evidence type="ECO:0000313" key="9">
    <source>
        <dbReference type="Proteomes" id="UP001156664"/>
    </source>
</evidence>
<feature type="binding site" evidence="7">
    <location>
        <begin position="48"/>
        <end position="49"/>
    </location>
    <ligand>
        <name>substrate</name>
    </ligand>
</feature>
<comment type="caution">
    <text evidence="8">The sequence shown here is derived from an EMBL/GenBank/DDBJ whole genome shotgun (WGS) entry which is preliminary data.</text>
</comment>
<evidence type="ECO:0000256" key="4">
    <source>
        <dbReference type="ARBA" id="ARBA00022984"/>
    </source>
</evidence>
<dbReference type="InterPro" id="IPR015942">
    <property type="entry name" value="Asp/Glu/hydantoin_racemase"/>
</dbReference>
<evidence type="ECO:0000256" key="2">
    <source>
        <dbReference type="ARBA" id="ARBA00013090"/>
    </source>
</evidence>
<dbReference type="RefSeq" id="WP_284280706.1">
    <property type="nucleotide sequence ID" value="NZ_BSOJ01000012.1"/>
</dbReference>
<comment type="function">
    <text evidence="7">Provides the (R)-glutamate required for cell wall biosynthesis.</text>
</comment>
<evidence type="ECO:0000256" key="3">
    <source>
        <dbReference type="ARBA" id="ARBA00022960"/>
    </source>
</evidence>
<dbReference type="Pfam" id="PF01177">
    <property type="entry name" value="Asp_Glu_race"/>
    <property type="match status" value="1"/>
</dbReference>
<feature type="binding site" evidence="7">
    <location>
        <begin position="16"/>
        <end position="17"/>
    </location>
    <ligand>
        <name>substrate</name>
    </ligand>
</feature>
<dbReference type="PANTHER" id="PTHR21198">
    <property type="entry name" value="GLUTAMATE RACEMASE"/>
    <property type="match status" value="1"/>
</dbReference>
<dbReference type="InterPro" id="IPR018187">
    <property type="entry name" value="Asp/Glu_racemase_AS_1"/>
</dbReference>
<protein>
    <recommendedName>
        <fullName evidence="2 7">Glutamate racemase</fullName>
        <ecNumber evidence="2 7">5.1.1.3</ecNumber>
    </recommendedName>
</protein>
<evidence type="ECO:0000256" key="7">
    <source>
        <dbReference type="HAMAP-Rule" id="MF_00258"/>
    </source>
</evidence>
<proteinExistence type="inferred from homology"/>
<dbReference type="PANTHER" id="PTHR21198:SF2">
    <property type="entry name" value="GLUTAMATE RACEMASE"/>
    <property type="match status" value="1"/>
</dbReference>
<dbReference type="SUPFAM" id="SSF53681">
    <property type="entry name" value="Aspartate/glutamate racemase"/>
    <property type="match status" value="2"/>
</dbReference>
<accession>A0ABQ5YRZ1</accession>